<dbReference type="AlphaFoldDB" id="A0A6A4IG78"/>
<dbReference type="PANTHER" id="PTHR31841">
    <property type="entry name" value="PROTEIN FAM72A-RELATED"/>
    <property type="match status" value="1"/>
</dbReference>
<dbReference type="Proteomes" id="UP000799118">
    <property type="component" value="Unassembled WGS sequence"/>
</dbReference>
<dbReference type="InterPro" id="IPR026768">
    <property type="entry name" value="YPEH2ZP"/>
</dbReference>
<dbReference type="GO" id="GO:0005829">
    <property type="term" value="C:cytosol"/>
    <property type="evidence" value="ECO:0007669"/>
    <property type="project" value="UniProtKB-ARBA"/>
</dbReference>
<dbReference type="OrthoDB" id="428577at2759"/>
<comment type="similarity">
    <text evidence="1">Belongs to the FAM72 family.</text>
</comment>
<feature type="compositionally biased region" description="Low complexity" evidence="2">
    <location>
        <begin position="103"/>
        <end position="114"/>
    </location>
</feature>
<organism evidence="3 4">
    <name type="scientific">Gymnopus androsaceus JB14</name>
    <dbReference type="NCBI Taxonomy" id="1447944"/>
    <lineage>
        <taxon>Eukaryota</taxon>
        <taxon>Fungi</taxon>
        <taxon>Dikarya</taxon>
        <taxon>Basidiomycota</taxon>
        <taxon>Agaricomycotina</taxon>
        <taxon>Agaricomycetes</taxon>
        <taxon>Agaricomycetidae</taxon>
        <taxon>Agaricales</taxon>
        <taxon>Marasmiineae</taxon>
        <taxon>Omphalotaceae</taxon>
        <taxon>Gymnopus</taxon>
    </lineage>
</organism>
<name>A0A6A4IG78_9AGAR</name>
<protein>
    <submittedName>
        <fullName evidence="3">Uncharacterized protein</fullName>
    </submittedName>
</protein>
<sequence length="301" mass="33083">MPSFDSSATDGYTHYDHSFPSNMNRYIHLFPPNPYAPLPTQPSVQQPVPHKVWIVDCKTCGAFLSNRGMRAVLLLRPNVPLFSTDALPSNTSAFTSNPEALKPPTSSRPSTLPSRSCECLTQTLCCQRCGSTIGYMIVIPCARCTSSISASNRTTNGHRFVFHSSEVVGTERHYVPGEPGVIPFESVPVAVSPPPHDSRIQYRDVYLPHAHTPPIEYLPTPPLDVADLSPVSSSSSSPIAVNSLSSPYSNAHHHHVEHPLKAGDILFWHHLMRHGEIPGVSDDPRARKGYSTTRKSMIFGR</sequence>
<evidence type="ECO:0000313" key="4">
    <source>
        <dbReference type="Proteomes" id="UP000799118"/>
    </source>
</evidence>
<keyword evidence="4" id="KW-1185">Reference proteome</keyword>
<evidence type="ECO:0000256" key="1">
    <source>
        <dbReference type="ARBA" id="ARBA00006888"/>
    </source>
</evidence>
<evidence type="ECO:0000256" key="2">
    <source>
        <dbReference type="SAM" id="MobiDB-lite"/>
    </source>
</evidence>
<proteinExistence type="inferred from homology"/>
<gene>
    <name evidence="3" type="ORF">BT96DRAFT_961284</name>
</gene>
<reference evidence="3" key="1">
    <citation type="journal article" date="2019" name="Environ. Microbiol.">
        <title>Fungal ecological strategies reflected in gene transcription - a case study of two litter decomposers.</title>
        <authorList>
            <person name="Barbi F."/>
            <person name="Kohler A."/>
            <person name="Barry K."/>
            <person name="Baskaran P."/>
            <person name="Daum C."/>
            <person name="Fauchery L."/>
            <person name="Ihrmark K."/>
            <person name="Kuo A."/>
            <person name="LaButti K."/>
            <person name="Lipzen A."/>
            <person name="Morin E."/>
            <person name="Grigoriev I.V."/>
            <person name="Henrissat B."/>
            <person name="Lindahl B."/>
            <person name="Martin F."/>
        </authorList>
    </citation>
    <scope>NUCLEOTIDE SEQUENCE</scope>
    <source>
        <strain evidence="3">JB14</strain>
    </source>
</reference>
<accession>A0A6A4IG78</accession>
<dbReference type="PANTHER" id="PTHR31841:SF1">
    <property type="entry name" value="PROTEIN FAM72A-RELATED"/>
    <property type="match status" value="1"/>
</dbReference>
<dbReference type="Pfam" id="PF14976">
    <property type="entry name" value="YPEH2ZP"/>
    <property type="match status" value="1"/>
</dbReference>
<evidence type="ECO:0000313" key="3">
    <source>
        <dbReference type="EMBL" id="KAE9411352.1"/>
    </source>
</evidence>
<dbReference type="EMBL" id="ML769383">
    <property type="protein sequence ID" value="KAE9411352.1"/>
    <property type="molecule type" value="Genomic_DNA"/>
</dbReference>
<feature type="region of interest" description="Disordered" evidence="2">
    <location>
        <begin position="93"/>
        <end position="114"/>
    </location>
</feature>